<organism evidence="2 3">
    <name type="scientific">Puniceibacterium sediminis</name>
    <dbReference type="NCBI Taxonomy" id="1608407"/>
    <lineage>
        <taxon>Bacteria</taxon>
        <taxon>Pseudomonadati</taxon>
        <taxon>Pseudomonadota</taxon>
        <taxon>Alphaproteobacteria</taxon>
        <taxon>Rhodobacterales</taxon>
        <taxon>Paracoccaceae</taxon>
        <taxon>Puniceibacterium</taxon>
    </lineage>
</organism>
<dbReference type="RefSeq" id="WP_089269940.1">
    <property type="nucleotide sequence ID" value="NZ_FZNN01000005.1"/>
</dbReference>
<keyword evidence="1" id="KW-0812">Transmembrane</keyword>
<keyword evidence="3" id="KW-1185">Reference proteome</keyword>
<dbReference type="EMBL" id="FZNN01000005">
    <property type="protein sequence ID" value="SNR44646.1"/>
    <property type="molecule type" value="Genomic_DNA"/>
</dbReference>
<reference evidence="2 3" key="1">
    <citation type="submission" date="2017-06" db="EMBL/GenBank/DDBJ databases">
        <authorList>
            <person name="Kim H.J."/>
            <person name="Triplett B.A."/>
        </authorList>
    </citation>
    <scope>NUCLEOTIDE SEQUENCE [LARGE SCALE GENOMIC DNA]</scope>
    <source>
        <strain evidence="2 3">DSM 29052</strain>
    </source>
</reference>
<feature type="transmembrane region" description="Helical" evidence="1">
    <location>
        <begin position="48"/>
        <end position="67"/>
    </location>
</feature>
<accession>A0A238WDH8</accession>
<dbReference type="AlphaFoldDB" id="A0A238WDH8"/>
<evidence type="ECO:0000256" key="1">
    <source>
        <dbReference type="SAM" id="Phobius"/>
    </source>
</evidence>
<name>A0A238WDH8_9RHOB</name>
<dbReference type="Proteomes" id="UP000198417">
    <property type="component" value="Unassembled WGS sequence"/>
</dbReference>
<protein>
    <submittedName>
        <fullName evidence="2">Uncharacterized protein</fullName>
    </submittedName>
</protein>
<feature type="transmembrane region" description="Helical" evidence="1">
    <location>
        <begin position="73"/>
        <end position="92"/>
    </location>
</feature>
<evidence type="ECO:0000313" key="3">
    <source>
        <dbReference type="Proteomes" id="UP000198417"/>
    </source>
</evidence>
<gene>
    <name evidence="2" type="ORF">SAMN06265370_105134</name>
</gene>
<feature type="transmembrane region" description="Helical" evidence="1">
    <location>
        <begin position="113"/>
        <end position="143"/>
    </location>
</feature>
<sequence length="210" mass="21709">MADKTLFLSPSKPDLSETAPLLRHRRAALDTLRDRSPGPAGQVDTAQLALIAGTVCVTAIGAAWAQGLSLSPVVAGAGSGLALGLGATRLGVMARRIGLRTRRSVVPGAMAGIGAGILVALGLTVLPLIATTGLAALAAVHAWRTQRDLISENLLAREIAAAREDLDRDSAAFADNLREMQASTQAEVTQLCRKAGIDPKLLDPVPDEAK</sequence>
<evidence type="ECO:0000313" key="2">
    <source>
        <dbReference type="EMBL" id="SNR44646.1"/>
    </source>
</evidence>
<proteinExistence type="predicted"/>
<keyword evidence="1" id="KW-1133">Transmembrane helix</keyword>
<keyword evidence="1" id="KW-0472">Membrane</keyword>